<organism evidence="1 2">
    <name type="scientific">Gigaspora margarita</name>
    <dbReference type="NCBI Taxonomy" id="4874"/>
    <lineage>
        <taxon>Eukaryota</taxon>
        <taxon>Fungi</taxon>
        <taxon>Fungi incertae sedis</taxon>
        <taxon>Mucoromycota</taxon>
        <taxon>Glomeromycotina</taxon>
        <taxon>Glomeromycetes</taxon>
        <taxon>Diversisporales</taxon>
        <taxon>Gigasporaceae</taxon>
        <taxon>Gigaspora</taxon>
    </lineage>
</organism>
<evidence type="ECO:0000313" key="2">
    <source>
        <dbReference type="Proteomes" id="UP000789901"/>
    </source>
</evidence>
<accession>A0ABN7UZJ4</accession>
<dbReference type="Proteomes" id="UP000789901">
    <property type="component" value="Unassembled WGS sequence"/>
</dbReference>
<gene>
    <name evidence="1" type="ORF">GMARGA_LOCUS12438</name>
</gene>
<name>A0ABN7UZJ4_GIGMA</name>
<reference evidence="1 2" key="1">
    <citation type="submission" date="2021-06" db="EMBL/GenBank/DDBJ databases">
        <authorList>
            <person name="Kallberg Y."/>
            <person name="Tangrot J."/>
            <person name="Rosling A."/>
        </authorList>
    </citation>
    <scope>NUCLEOTIDE SEQUENCE [LARGE SCALE GENOMIC DNA]</scope>
    <source>
        <strain evidence="1 2">120-4 pot B 10/14</strain>
    </source>
</reference>
<evidence type="ECO:0000313" key="1">
    <source>
        <dbReference type="EMBL" id="CAG8705914.1"/>
    </source>
</evidence>
<keyword evidence="2" id="KW-1185">Reference proteome</keyword>
<dbReference type="EMBL" id="CAJVQB010007595">
    <property type="protein sequence ID" value="CAG8705914.1"/>
    <property type="molecule type" value="Genomic_DNA"/>
</dbReference>
<sequence length="119" mass="13773">MYEDNNIFGNEKILSSDCEGDPIDKSIEGPVELLIISTCKVWKSISVTKEVILQEDNKKQYPVELIYQPWWLSALKIYPCLTLLNSIIIPTNIYVIVFDGRLKMEPTEYIQLKLYLETA</sequence>
<proteinExistence type="predicted"/>
<protein>
    <submittedName>
        <fullName evidence="1">26376_t:CDS:1</fullName>
    </submittedName>
</protein>
<comment type="caution">
    <text evidence="1">The sequence shown here is derived from an EMBL/GenBank/DDBJ whole genome shotgun (WGS) entry which is preliminary data.</text>
</comment>